<reference evidence="1 2" key="1">
    <citation type="submission" date="2018-11" db="EMBL/GenBank/DDBJ databases">
        <authorList>
            <consortium name="Pathogen Informatics"/>
        </authorList>
    </citation>
    <scope>NUCLEOTIDE SEQUENCE [LARGE SCALE GENOMIC DNA]</scope>
    <source>
        <strain evidence="1 2">Zambia</strain>
    </source>
</reference>
<name>A0A183N499_9TREM</name>
<proteinExistence type="predicted"/>
<keyword evidence="2" id="KW-1185">Reference proteome</keyword>
<evidence type="ECO:0000313" key="2">
    <source>
        <dbReference type="Proteomes" id="UP000277204"/>
    </source>
</evidence>
<accession>A0A183N499</accession>
<organism evidence="1 2">
    <name type="scientific">Schistosoma margrebowiei</name>
    <dbReference type="NCBI Taxonomy" id="48269"/>
    <lineage>
        <taxon>Eukaryota</taxon>
        <taxon>Metazoa</taxon>
        <taxon>Spiralia</taxon>
        <taxon>Lophotrochozoa</taxon>
        <taxon>Platyhelminthes</taxon>
        <taxon>Trematoda</taxon>
        <taxon>Digenea</taxon>
        <taxon>Strigeidida</taxon>
        <taxon>Schistosomatoidea</taxon>
        <taxon>Schistosomatidae</taxon>
        <taxon>Schistosoma</taxon>
    </lineage>
</organism>
<sequence>MWHSVTSLMDSPGCPLRDPLGFVLFFYGDSRGTTSEGSCLEIAYIKFVPNVRSFIAVLSEQDSEEKKRETEEQQGTSI</sequence>
<protein>
    <submittedName>
        <fullName evidence="1">Uncharacterized protein</fullName>
    </submittedName>
</protein>
<dbReference type="EMBL" id="UZAI01019525">
    <property type="protein sequence ID" value="VDP45932.1"/>
    <property type="molecule type" value="Genomic_DNA"/>
</dbReference>
<gene>
    <name evidence="1" type="ORF">SMRZ_LOCUS23124</name>
</gene>
<evidence type="ECO:0000313" key="1">
    <source>
        <dbReference type="EMBL" id="VDP45932.1"/>
    </source>
</evidence>
<dbReference type="Proteomes" id="UP000277204">
    <property type="component" value="Unassembled WGS sequence"/>
</dbReference>
<dbReference type="AlphaFoldDB" id="A0A183N499"/>